<evidence type="ECO:0000313" key="3">
    <source>
        <dbReference type="EMBL" id="AWI81363.1"/>
    </source>
</evidence>
<dbReference type="PANTHER" id="PTHR36508:SF1">
    <property type="entry name" value="PROTEIN SLYX"/>
    <property type="match status" value="1"/>
</dbReference>
<dbReference type="EMBL" id="CP022187">
    <property type="protein sequence ID" value="AWI74995.1"/>
    <property type="molecule type" value="Genomic_DNA"/>
</dbReference>
<gene>
    <name evidence="2" type="ORF">CEW83_06955</name>
    <name evidence="3" type="ORF">CEW87_19525</name>
</gene>
<keyword evidence="5" id="KW-1185">Reference proteome</keyword>
<accession>A0A2U8H6S4</accession>
<sequence length="66" mass="7946">MEERIERLESKLMFAEDLLDELNRTVYRQQQQIDLMQQHLRQLAQQMQAVQPPGRLSPEDEVPPHY</sequence>
<dbReference type="Gene3D" id="1.20.5.300">
    <property type="match status" value="1"/>
</dbReference>
<dbReference type="PANTHER" id="PTHR36508">
    <property type="entry name" value="PROTEIN SLYX"/>
    <property type="match status" value="1"/>
</dbReference>
<protein>
    <submittedName>
        <fullName evidence="3">SlyX protein</fullName>
    </submittedName>
</protein>
<proteinExistence type="predicted"/>
<dbReference type="InterPro" id="IPR007236">
    <property type="entry name" value="SlyX"/>
</dbReference>
<dbReference type="Proteomes" id="UP000244902">
    <property type="component" value="Chromosome"/>
</dbReference>
<evidence type="ECO:0000313" key="5">
    <source>
        <dbReference type="Proteomes" id="UP000244930"/>
    </source>
</evidence>
<dbReference type="EMBL" id="CP022188">
    <property type="protein sequence ID" value="AWI81363.1"/>
    <property type="molecule type" value="Genomic_DNA"/>
</dbReference>
<dbReference type="Proteomes" id="UP000244930">
    <property type="component" value="Chromosome"/>
</dbReference>
<evidence type="ECO:0000313" key="4">
    <source>
        <dbReference type="Proteomes" id="UP000244902"/>
    </source>
</evidence>
<dbReference type="RefSeq" id="WP_108948703.1">
    <property type="nucleotide sequence ID" value="NZ_CP022187.1"/>
</dbReference>
<dbReference type="KEGG" id="acom:CEW83_06955"/>
<evidence type="ECO:0000256" key="1">
    <source>
        <dbReference type="SAM" id="MobiDB-lite"/>
    </source>
</evidence>
<name>A0A2U8H6S4_9RHOO</name>
<reference evidence="2 5" key="2">
    <citation type="submission" date="2017-06" db="EMBL/GenBank/DDBJ databases">
        <title>Azoarcus.</title>
        <authorList>
            <person name="Woo J.-H."/>
            <person name="Kim H.-S."/>
        </authorList>
    </citation>
    <scope>NUCLEOTIDE SEQUENCE [LARGE SCALE GENOMIC DNA]</scope>
    <source>
        <strain evidence="2 5">TSPY31</strain>
    </source>
</reference>
<organism evidence="3 4">
    <name type="scientific">Parazoarcus communis</name>
    <dbReference type="NCBI Taxonomy" id="41977"/>
    <lineage>
        <taxon>Bacteria</taxon>
        <taxon>Pseudomonadati</taxon>
        <taxon>Pseudomonadota</taxon>
        <taxon>Betaproteobacteria</taxon>
        <taxon>Rhodocyclales</taxon>
        <taxon>Zoogloeaceae</taxon>
        <taxon>Parazoarcus</taxon>
    </lineage>
</organism>
<dbReference type="AlphaFoldDB" id="A0A2U8H6S4"/>
<dbReference type="Pfam" id="PF04102">
    <property type="entry name" value="SlyX"/>
    <property type="match status" value="1"/>
</dbReference>
<reference evidence="3 4" key="1">
    <citation type="submission" date="2017-06" db="EMBL/GenBank/DDBJ databases">
        <title>Azoarcus sp. TSNA42 complete genome sequence.</title>
        <authorList>
            <person name="Woo J.-H."/>
            <person name="Kim H.-S."/>
        </authorList>
    </citation>
    <scope>NUCLEOTIDE SEQUENCE [LARGE SCALE GENOMIC DNA]</scope>
    <source>
        <strain evidence="3 4">TSNA42</strain>
    </source>
</reference>
<feature type="region of interest" description="Disordered" evidence="1">
    <location>
        <begin position="46"/>
        <end position="66"/>
    </location>
</feature>
<evidence type="ECO:0000313" key="2">
    <source>
        <dbReference type="EMBL" id="AWI74995.1"/>
    </source>
</evidence>